<proteinExistence type="inferred from homology"/>
<dbReference type="InterPro" id="IPR002125">
    <property type="entry name" value="CMP_dCMP_dom"/>
</dbReference>
<organism evidence="6 7">
    <name type="scientific">Clostridium amylolyticum</name>
    <dbReference type="NCBI Taxonomy" id="1121298"/>
    <lineage>
        <taxon>Bacteria</taxon>
        <taxon>Bacillati</taxon>
        <taxon>Bacillota</taxon>
        <taxon>Clostridia</taxon>
        <taxon>Eubacteriales</taxon>
        <taxon>Clostridiaceae</taxon>
        <taxon>Clostridium</taxon>
    </lineage>
</organism>
<dbReference type="OrthoDB" id="9802676at2"/>
<dbReference type="InterPro" id="IPR016192">
    <property type="entry name" value="APOBEC/CMP_deaminase_Zn-bd"/>
</dbReference>
<dbReference type="CDD" id="cd01285">
    <property type="entry name" value="nucleoside_deaminase"/>
    <property type="match status" value="1"/>
</dbReference>
<evidence type="ECO:0000256" key="1">
    <source>
        <dbReference type="ARBA" id="ARBA00006576"/>
    </source>
</evidence>
<dbReference type="GO" id="GO:0008270">
    <property type="term" value="F:zinc ion binding"/>
    <property type="evidence" value="ECO:0007669"/>
    <property type="project" value="InterPro"/>
</dbReference>
<name>A0A1M6BZH2_9CLOT</name>
<protein>
    <submittedName>
        <fullName evidence="6">Guanine deaminase</fullName>
    </submittedName>
</protein>
<evidence type="ECO:0000313" key="6">
    <source>
        <dbReference type="EMBL" id="SHI54185.1"/>
    </source>
</evidence>
<sequence>MNEFMKIAVEEAFQGMKNNDGGPFGAVIVKDGKIIARAHNEVIGTNDPTAHAEVNAIRKATRALGRFDLSDCEIYSSCEPCPMCFAAIHWAKIKKLYYGCTREDAANIDFDDQYIYDVIKGTAKELQVEVLQVDRTESLEPFEEWKFKMDRVQY</sequence>
<reference evidence="6 7" key="1">
    <citation type="submission" date="2016-11" db="EMBL/GenBank/DDBJ databases">
        <authorList>
            <person name="Jaros S."/>
            <person name="Januszkiewicz K."/>
            <person name="Wedrychowicz H."/>
        </authorList>
    </citation>
    <scope>NUCLEOTIDE SEQUENCE [LARGE SCALE GENOMIC DNA]</scope>
    <source>
        <strain evidence="6 7">DSM 21864</strain>
    </source>
</reference>
<evidence type="ECO:0000259" key="5">
    <source>
        <dbReference type="PROSITE" id="PS51747"/>
    </source>
</evidence>
<dbReference type="GO" id="GO:0047974">
    <property type="term" value="F:guanosine deaminase activity"/>
    <property type="evidence" value="ECO:0007669"/>
    <property type="project" value="TreeGrafter"/>
</dbReference>
<dbReference type="GO" id="GO:0006152">
    <property type="term" value="P:purine nucleoside catabolic process"/>
    <property type="evidence" value="ECO:0007669"/>
    <property type="project" value="TreeGrafter"/>
</dbReference>
<evidence type="ECO:0000313" key="7">
    <source>
        <dbReference type="Proteomes" id="UP000184080"/>
    </source>
</evidence>
<dbReference type="AlphaFoldDB" id="A0A1M6BZH2"/>
<dbReference type="EMBL" id="FQZO01000001">
    <property type="protein sequence ID" value="SHI54185.1"/>
    <property type="molecule type" value="Genomic_DNA"/>
</dbReference>
<dbReference type="Proteomes" id="UP000184080">
    <property type="component" value="Unassembled WGS sequence"/>
</dbReference>
<dbReference type="Pfam" id="PF00383">
    <property type="entry name" value="dCMP_cyt_deam_1"/>
    <property type="match status" value="1"/>
</dbReference>
<dbReference type="PANTHER" id="PTHR11079:SF161">
    <property type="entry name" value="CMP_DCMP-TYPE DEAMINASE DOMAIN-CONTAINING PROTEIN"/>
    <property type="match status" value="1"/>
</dbReference>
<evidence type="ECO:0000256" key="4">
    <source>
        <dbReference type="ARBA" id="ARBA00022833"/>
    </source>
</evidence>
<dbReference type="FunFam" id="3.40.140.10:FF:000011">
    <property type="entry name" value="tRNA-specific adenosine deaminase"/>
    <property type="match status" value="1"/>
</dbReference>
<dbReference type="InterPro" id="IPR016193">
    <property type="entry name" value="Cytidine_deaminase-like"/>
</dbReference>
<accession>A0A1M6BZH2</accession>
<dbReference type="PANTHER" id="PTHR11079">
    <property type="entry name" value="CYTOSINE DEAMINASE FAMILY MEMBER"/>
    <property type="match status" value="1"/>
</dbReference>
<dbReference type="PROSITE" id="PS00903">
    <property type="entry name" value="CYT_DCMP_DEAMINASES_1"/>
    <property type="match status" value="1"/>
</dbReference>
<keyword evidence="7" id="KW-1185">Reference proteome</keyword>
<keyword evidence="2" id="KW-0479">Metal-binding</keyword>
<dbReference type="RefSeq" id="WP_073004113.1">
    <property type="nucleotide sequence ID" value="NZ_FQZO01000001.1"/>
</dbReference>
<comment type="similarity">
    <text evidence="1">Belongs to the cytidine and deoxycytidylate deaminase family.</text>
</comment>
<keyword evidence="3" id="KW-0378">Hydrolase</keyword>
<evidence type="ECO:0000256" key="2">
    <source>
        <dbReference type="ARBA" id="ARBA00022723"/>
    </source>
</evidence>
<dbReference type="STRING" id="1121298.SAMN05444401_0950"/>
<evidence type="ECO:0000256" key="3">
    <source>
        <dbReference type="ARBA" id="ARBA00022801"/>
    </source>
</evidence>
<keyword evidence="4" id="KW-0862">Zinc</keyword>
<dbReference type="PROSITE" id="PS51747">
    <property type="entry name" value="CYT_DCMP_DEAMINASES_2"/>
    <property type="match status" value="1"/>
</dbReference>
<dbReference type="Gene3D" id="3.40.140.10">
    <property type="entry name" value="Cytidine Deaminase, domain 2"/>
    <property type="match status" value="1"/>
</dbReference>
<dbReference type="SUPFAM" id="SSF53927">
    <property type="entry name" value="Cytidine deaminase-like"/>
    <property type="match status" value="1"/>
</dbReference>
<gene>
    <name evidence="6" type="ORF">SAMN05444401_0950</name>
</gene>
<feature type="domain" description="CMP/dCMP-type deaminase" evidence="5">
    <location>
        <begin position="1"/>
        <end position="134"/>
    </location>
</feature>